<evidence type="ECO:0000256" key="1">
    <source>
        <dbReference type="ARBA" id="ARBA00001946"/>
    </source>
</evidence>
<keyword evidence="12" id="KW-0469">Meiosis</keyword>
<dbReference type="EnsemblMetazoa" id="XM_019997353.1">
    <property type="protein sequence ID" value="XP_019852912.1"/>
    <property type="gene ID" value="LOC105313194"/>
</dbReference>
<evidence type="ECO:0000256" key="12">
    <source>
        <dbReference type="ARBA" id="ARBA00023254"/>
    </source>
</evidence>
<keyword evidence="8" id="KW-0460">Magnesium</keyword>
<dbReference type="Gene3D" id="1.10.150.670">
    <property type="entry name" value="Crossover junction endonuclease EME1, DNA-binding domain"/>
    <property type="match status" value="1"/>
</dbReference>
<evidence type="ECO:0000256" key="8">
    <source>
        <dbReference type="ARBA" id="ARBA00022842"/>
    </source>
</evidence>
<dbReference type="GO" id="GO:0000712">
    <property type="term" value="P:resolution of meiotic recombination intermediates"/>
    <property type="evidence" value="ECO:0007669"/>
    <property type="project" value="TreeGrafter"/>
</dbReference>
<evidence type="ECO:0000313" key="13">
    <source>
        <dbReference type="EnsemblMetazoa" id="XP_019852912.1"/>
    </source>
</evidence>
<dbReference type="InterPro" id="IPR042530">
    <property type="entry name" value="EME1/EME2_C"/>
</dbReference>
<dbReference type="Gene3D" id="3.40.50.10130">
    <property type="match status" value="1"/>
</dbReference>
<keyword evidence="6" id="KW-0227">DNA damage</keyword>
<protein>
    <recommendedName>
        <fullName evidence="15">ERCC4 domain-containing protein</fullName>
    </recommendedName>
</protein>
<evidence type="ECO:0000256" key="10">
    <source>
        <dbReference type="ARBA" id="ARBA00023204"/>
    </source>
</evidence>
<dbReference type="InterPro" id="IPR033310">
    <property type="entry name" value="Mms4/EME1/EME2"/>
</dbReference>
<keyword evidence="4" id="KW-0479">Metal-binding</keyword>
<dbReference type="GO" id="GO:0031573">
    <property type="term" value="P:mitotic intra-S DNA damage checkpoint signaling"/>
    <property type="evidence" value="ECO:0007669"/>
    <property type="project" value="TreeGrafter"/>
</dbReference>
<evidence type="ECO:0000256" key="7">
    <source>
        <dbReference type="ARBA" id="ARBA00022801"/>
    </source>
</evidence>
<evidence type="ECO:0000256" key="6">
    <source>
        <dbReference type="ARBA" id="ARBA00022763"/>
    </source>
</evidence>
<comment type="cofactor">
    <cofactor evidence="1">
        <name>Mg(2+)</name>
        <dbReference type="ChEBI" id="CHEBI:18420"/>
    </cofactor>
</comment>
<dbReference type="GO" id="GO:0008821">
    <property type="term" value="F:crossover junction DNA endonuclease activity"/>
    <property type="evidence" value="ECO:0007669"/>
    <property type="project" value="TreeGrafter"/>
</dbReference>
<dbReference type="GO" id="GO:0048476">
    <property type="term" value="C:Holliday junction resolvase complex"/>
    <property type="evidence" value="ECO:0007669"/>
    <property type="project" value="InterPro"/>
</dbReference>
<evidence type="ECO:0000256" key="3">
    <source>
        <dbReference type="ARBA" id="ARBA00022722"/>
    </source>
</evidence>
<name>A0AAN0J827_AMPQE</name>
<dbReference type="KEGG" id="aqu:105313194"/>
<evidence type="ECO:0000256" key="5">
    <source>
        <dbReference type="ARBA" id="ARBA00022759"/>
    </source>
</evidence>
<dbReference type="RefSeq" id="XP_019852912.1">
    <property type="nucleotide sequence ID" value="XM_019997353.1"/>
</dbReference>
<evidence type="ECO:0000256" key="2">
    <source>
        <dbReference type="ARBA" id="ARBA00004123"/>
    </source>
</evidence>
<proteinExistence type="predicted"/>
<dbReference type="Pfam" id="PF21292">
    <property type="entry name" value="EME1-MUS81_C"/>
    <property type="match status" value="1"/>
</dbReference>
<dbReference type="Proteomes" id="UP000007879">
    <property type="component" value="Unassembled WGS sequence"/>
</dbReference>
<comment type="subcellular location">
    <subcellularLocation>
        <location evidence="2">Nucleus</location>
    </subcellularLocation>
</comment>
<keyword evidence="11" id="KW-0539">Nucleus</keyword>
<evidence type="ECO:0000256" key="11">
    <source>
        <dbReference type="ARBA" id="ARBA00023242"/>
    </source>
</evidence>
<sequence length="231" mass="25546">MDQTSQSDDETLLQFMQRFAQGRDPKNVVILVNNIDAALRAQKTQRDRIFRAAVRKNKAAHLNSGEVLSYFDCENVMVGLQLETGYSVRLCNSPELVADIIITYTKALADRPFKKEDSFSFHGDLGPGATRKALKEAGDKTGLIWQHQLLQYPGVSTPVASAIITKYPSPSHLLKAYGNCSSQKEAESLLEDIQVRRGAGVIASTRRVGASISKRIHFSMMCKQASELLSN</sequence>
<organism evidence="13 14">
    <name type="scientific">Amphimedon queenslandica</name>
    <name type="common">Sponge</name>
    <dbReference type="NCBI Taxonomy" id="400682"/>
    <lineage>
        <taxon>Eukaryota</taxon>
        <taxon>Metazoa</taxon>
        <taxon>Porifera</taxon>
        <taxon>Demospongiae</taxon>
        <taxon>Heteroscleromorpha</taxon>
        <taxon>Haplosclerida</taxon>
        <taxon>Niphatidae</taxon>
        <taxon>Amphimedon</taxon>
    </lineage>
</organism>
<keyword evidence="10" id="KW-0234">DNA repair</keyword>
<evidence type="ECO:0000256" key="4">
    <source>
        <dbReference type="ARBA" id="ARBA00022723"/>
    </source>
</evidence>
<keyword evidence="7" id="KW-0378">Hydrolase</keyword>
<dbReference type="GO" id="GO:0005634">
    <property type="term" value="C:nucleus"/>
    <property type="evidence" value="ECO:0007669"/>
    <property type="project" value="UniProtKB-SubCell"/>
</dbReference>
<keyword evidence="3" id="KW-0540">Nuclease</keyword>
<evidence type="ECO:0008006" key="15">
    <source>
        <dbReference type="Google" id="ProtNLM"/>
    </source>
</evidence>
<accession>A0AAN0J827</accession>
<dbReference type="PANTHER" id="PTHR21077">
    <property type="entry name" value="EME1 PROTEIN"/>
    <property type="match status" value="1"/>
</dbReference>
<keyword evidence="5" id="KW-0255">Endonuclease</keyword>
<evidence type="ECO:0000256" key="9">
    <source>
        <dbReference type="ARBA" id="ARBA00023172"/>
    </source>
</evidence>
<keyword evidence="14" id="KW-1185">Reference proteome</keyword>
<dbReference type="GO" id="GO:0031297">
    <property type="term" value="P:replication fork processing"/>
    <property type="evidence" value="ECO:0007669"/>
    <property type="project" value="TreeGrafter"/>
</dbReference>
<dbReference type="GO" id="GO:0006302">
    <property type="term" value="P:double-strand break repair"/>
    <property type="evidence" value="ECO:0007669"/>
    <property type="project" value="TreeGrafter"/>
</dbReference>
<reference evidence="14" key="1">
    <citation type="journal article" date="2010" name="Nature">
        <title>The Amphimedon queenslandica genome and the evolution of animal complexity.</title>
        <authorList>
            <person name="Srivastava M."/>
            <person name="Simakov O."/>
            <person name="Chapman J."/>
            <person name="Fahey B."/>
            <person name="Gauthier M.E."/>
            <person name="Mitros T."/>
            <person name="Richards G.S."/>
            <person name="Conaco C."/>
            <person name="Dacre M."/>
            <person name="Hellsten U."/>
            <person name="Larroux C."/>
            <person name="Putnam N.H."/>
            <person name="Stanke M."/>
            <person name="Adamska M."/>
            <person name="Darling A."/>
            <person name="Degnan S.M."/>
            <person name="Oakley T.H."/>
            <person name="Plachetzki D.C."/>
            <person name="Zhai Y."/>
            <person name="Adamski M."/>
            <person name="Calcino A."/>
            <person name="Cummins S.F."/>
            <person name="Goodstein D.M."/>
            <person name="Harris C."/>
            <person name="Jackson D.J."/>
            <person name="Leys S.P."/>
            <person name="Shu S."/>
            <person name="Woodcroft B.J."/>
            <person name="Vervoort M."/>
            <person name="Kosik K.S."/>
            <person name="Manning G."/>
            <person name="Degnan B.M."/>
            <person name="Rokhsar D.S."/>
        </authorList>
    </citation>
    <scope>NUCLEOTIDE SEQUENCE [LARGE SCALE GENOMIC DNA]</scope>
</reference>
<dbReference type="GeneID" id="105313194"/>
<reference evidence="13" key="2">
    <citation type="submission" date="2024-06" db="UniProtKB">
        <authorList>
            <consortium name="EnsemblMetazoa"/>
        </authorList>
    </citation>
    <scope>IDENTIFICATION</scope>
</reference>
<dbReference type="AlphaFoldDB" id="A0AAN0J827"/>
<keyword evidence="9" id="KW-0233">DNA recombination</keyword>
<dbReference type="PANTHER" id="PTHR21077:SF5">
    <property type="entry name" value="CROSSOVER JUNCTION ENDONUCLEASE MMS4"/>
    <property type="match status" value="1"/>
</dbReference>
<evidence type="ECO:0000313" key="14">
    <source>
        <dbReference type="Proteomes" id="UP000007879"/>
    </source>
</evidence>
<dbReference type="GO" id="GO:0046872">
    <property type="term" value="F:metal ion binding"/>
    <property type="evidence" value="ECO:0007669"/>
    <property type="project" value="UniProtKB-KW"/>
</dbReference>